<keyword evidence="1" id="KW-0472">Membrane</keyword>
<dbReference type="AlphaFoldDB" id="A0AAV5V0S6"/>
<dbReference type="Proteomes" id="UP001432322">
    <property type="component" value="Unassembled WGS sequence"/>
</dbReference>
<protein>
    <recommendedName>
        <fullName evidence="4">G protein-coupled receptor</fullName>
    </recommendedName>
</protein>
<keyword evidence="1" id="KW-0812">Transmembrane</keyword>
<feature type="transmembrane region" description="Helical" evidence="1">
    <location>
        <begin position="149"/>
        <end position="168"/>
    </location>
</feature>
<name>A0AAV5V0S6_9BILA</name>
<evidence type="ECO:0008006" key="4">
    <source>
        <dbReference type="Google" id="ProtNLM"/>
    </source>
</evidence>
<accession>A0AAV5V0S6</accession>
<reference evidence="2" key="1">
    <citation type="submission" date="2023-10" db="EMBL/GenBank/DDBJ databases">
        <title>Genome assembly of Pristionchus species.</title>
        <authorList>
            <person name="Yoshida K."/>
            <person name="Sommer R.J."/>
        </authorList>
    </citation>
    <scope>NUCLEOTIDE SEQUENCE</scope>
    <source>
        <strain evidence="2">RS5133</strain>
    </source>
</reference>
<keyword evidence="1" id="KW-1133">Transmembrane helix</keyword>
<proteinExistence type="predicted"/>
<evidence type="ECO:0000313" key="2">
    <source>
        <dbReference type="EMBL" id="GMT13126.1"/>
    </source>
</evidence>
<evidence type="ECO:0000313" key="3">
    <source>
        <dbReference type="Proteomes" id="UP001432322"/>
    </source>
</evidence>
<feature type="transmembrane region" description="Helical" evidence="1">
    <location>
        <begin position="16"/>
        <end position="34"/>
    </location>
</feature>
<feature type="transmembrane region" description="Helical" evidence="1">
    <location>
        <begin position="70"/>
        <end position="89"/>
    </location>
</feature>
<comment type="caution">
    <text evidence="2">The sequence shown here is derived from an EMBL/GenBank/DDBJ whole genome shotgun (WGS) entry which is preliminary data.</text>
</comment>
<dbReference type="EMBL" id="BTSY01000002">
    <property type="protein sequence ID" value="GMT13126.1"/>
    <property type="molecule type" value="Genomic_DNA"/>
</dbReference>
<sequence length="174" mass="20404">MPRVKKKICKFGKNKYQSTFFYFSCIFIFRIHIYQDGSRIVCHLHLYLLLLVITYHRYSFGFIDIRSTIFSSICSLLFLHFPLHSHFFLPDNNGPLHAWVAVADVLRHLGARRAPALAERALDPRARRWRRRCIGTNRSSTTAEVTRDFSQLPVLLWMAVGLVYGHVVRKLRLI</sequence>
<feature type="transmembrane region" description="Helical" evidence="1">
    <location>
        <begin position="40"/>
        <end position="58"/>
    </location>
</feature>
<organism evidence="2 3">
    <name type="scientific">Pristionchus fissidentatus</name>
    <dbReference type="NCBI Taxonomy" id="1538716"/>
    <lineage>
        <taxon>Eukaryota</taxon>
        <taxon>Metazoa</taxon>
        <taxon>Ecdysozoa</taxon>
        <taxon>Nematoda</taxon>
        <taxon>Chromadorea</taxon>
        <taxon>Rhabditida</taxon>
        <taxon>Rhabditina</taxon>
        <taxon>Diplogasteromorpha</taxon>
        <taxon>Diplogasteroidea</taxon>
        <taxon>Neodiplogasteridae</taxon>
        <taxon>Pristionchus</taxon>
    </lineage>
</organism>
<gene>
    <name evidence="2" type="ORF">PFISCL1PPCAC_4423</name>
</gene>
<evidence type="ECO:0000256" key="1">
    <source>
        <dbReference type="SAM" id="Phobius"/>
    </source>
</evidence>
<keyword evidence="3" id="KW-1185">Reference proteome</keyword>